<dbReference type="InterPro" id="IPR012960">
    <property type="entry name" value="Dyskerin-like"/>
</dbReference>
<evidence type="ECO:0000259" key="2">
    <source>
        <dbReference type="SMART" id="SM01136"/>
    </source>
</evidence>
<dbReference type="Pfam" id="PF08068">
    <property type="entry name" value="DKCLD"/>
    <property type="match status" value="1"/>
</dbReference>
<proteinExistence type="predicted"/>
<dbReference type="InterPro" id="IPR004802">
    <property type="entry name" value="tRNA_PsdUridine_synth_B_fam"/>
</dbReference>
<organism evidence="3 4">
    <name type="scientific">Lunasporangiospora selenospora</name>
    <dbReference type="NCBI Taxonomy" id="979761"/>
    <lineage>
        <taxon>Eukaryota</taxon>
        <taxon>Fungi</taxon>
        <taxon>Fungi incertae sedis</taxon>
        <taxon>Mucoromycota</taxon>
        <taxon>Mortierellomycotina</taxon>
        <taxon>Mortierellomycetes</taxon>
        <taxon>Mortierellales</taxon>
        <taxon>Mortierellaceae</taxon>
        <taxon>Lunasporangiospora</taxon>
    </lineage>
</organism>
<sequence length="81" mass="9156">MSNIEEAQRKGDFAIKPESSTPTLNTADWPLLLKNYDKLNVRTGHYTPIPSGSSPLKRELQEYIRYGVINLDKPSNPSSHE</sequence>
<dbReference type="GO" id="GO:0031429">
    <property type="term" value="C:box H/ACA snoRNP complex"/>
    <property type="evidence" value="ECO:0007669"/>
    <property type="project" value="TreeGrafter"/>
</dbReference>
<dbReference type="PANTHER" id="PTHR23127">
    <property type="entry name" value="CENTROMERE/MICROTUBULE BINDING PROTEIN CBF5"/>
    <property type="match status" value="1"/>
</dbReference>
<feature type="compositionally biased region" description="Basic and acidic residues" evidence="1">
    <location>
        <begin position="1"/>
        <end position="15"/>
    </location>
</feature>
<protein>
    <submittedName>
        <fullName evidence="3">Centromere/microtubule-binding protein cbf5</fullName>
    </submittedName>
</protein>
<dbReference type="OrthoDB" id="10250002at2759"/>
<evidence type="ECO:0000313" key="4">
    <source>
        <dbReference type="Proteomes" id="UP000780801"/>
    </source>
</evidence>
<dbReference type="PANTHER" id="PTHR23127:SF0">
    <property type="entry name" value="H_ACA RIBONUCLEOPROTEIN COMPLEX SUBUNIT DKC1"/>
    <property type="match status" value="1"/>
</dbReference>
<evidence type="ECO:0000256" key="1">
    <source>
        <dbReference type="SAM" id="MobiDB-lite"/>
    </source>
</evidence>
<dbReference type="SUPFAM" id="SSF55120">
    <property type="entry name" value="Pseudouridine synthase"/>
    <property type="match status" value="1"/>
</dbReference>
<keyword evidence="4" id="KW-1185">Reference proteome</keyword>
<reference evidence="3" key="1">
    <citation type="journal article" date="2020" name="Fungal Divers.">
        <title>Resolving the Mortierellaceae phylogeny through synthesis of multi-gene phylogenetics and phylogenomics.</title>
        <authorList>
            <person name="Vandepol N."/>
            <person name="Liber J."/>
            <person name="Desiro A."/>
            <person name="Na H."/>
            <person name="Kennedy M."/>
            <person name="Barry K."/>
            <person name="Grigoriev I.V."/>
            <person name="Miller A.N."/>
            <person name="O'Donnell K."/>
            <person name="Stajich J.E."/>
            <person name="Bonito G."/>
        </authorList>
    </citation>
    <scope>NUCLEOTIDE SEQUENCE</scope>
    <source>
        <strain evidence="3">KOD1015</strain>
    </source>
</reference>
<evidence type="ECO:0000313" key="3">
    <source>
        <dbReference type="EMBL" id="KAF9577651.1"/>
    </source>
</evidence>
<name>A0A9P6FM85_9FUNG</name>
<feature type="non-terminal residue" evidence="3">
    <location>
        <position position="81"/>
    </location>
</feature>
<dbReference type="InterPro" id="IPR036974">
    <property type="entry name" value="PUA_sf"/>
</dbReference>
<accession>A0A9P6FM85</accession>
<dbReference type="GO" id="GO:0009982">
    <property type="term" value="F:pseudouridine synthase activity"/>
    <property type="evidence" value="ECO:0007669"/>
    <property type="project" value="InterPro"/>
</dbReference>
<dbReference type="Proteomes" id="UP000780801">
    <property type="component" value="Unassembled WGS sequence"/>
</dbReference>
<feature type="domain" description="Dyskerin-like" evidence="2">
    <location>
        <begin position="25"/>
        <end position="81"/>
    </location>
</feature>
<dbReference type="GO" id="GO:1990481">
    <property type="term" value="P:mRNA pseudouridine synthesis"/>
    <property type="evidence" value="ECO:0007669"/>
    <property type="project" value="TreeGrafter"/>
</dbReference>
<dbReference type="SMART" id="SM01136">
    <property type="entry name" value="DKCLD"/>
    <property type="match status" value="1"/>
</dbReference>
<dbReference type="InterPro" id="IPR020103">
    <property type="entry name" value="PsdUridine_synth_cat_dom_sf"/>
</dbReference>
<gene>
    <name evidence="3" type="primary">CBF5_2</name>
    <name evidence="3" type="ORF">BGW38_007013</name>
</gene>
<comment type="caution">
    <text evidence="3">The sequence shown here is derived from an EMBL/GenBank/DDBJ whole genome shotgun (WGS) entry which is preliminary data.</text>
</comment>
<dbReference type="GO" id="GO:0000495">
    <property type="term" value="P:box H/ACA sno(s)RNA 3'-end processing"/>
    <property type="evidence" value="ECO:0007669"/>
    <property type="project" value="TreeGrafter"/>
</dbReference>
<dbReference type="GO" id="GO:0031120">
    <property type="term" value="P:snRNA pseudouridine synthesis"/>
    <property type="evidence" value="ECO:0007669"/>
    <property type="project" value="TreeGrafter"/>
</dbReference>
<dbReference type="EMBL" id="JAABOA010004562">
    <property type="protein sequence ID" value="KAF9577651.1"/>
    <property type="molecule type" value="Genomic_DNA"/>
</dbReference>
<feature type="region of interest" description="Disordered" evidence="1">
    <location>
        <begin position="1"/>
        <end position="27"/>
    </location>
</feature>
<dbReference type="Gene3D" id="2.30.130.10">
    <property type="entry name" value="PUA domain"/>
    <property type="match status" value="1"/>
</dbReference>
<dbReference type="GO" id="GO:0003723">
    <property type="term" value="F:RNA binding"/>
    <property type="evidence" value="ECO:0007669"/>
    <property type="project" value="InterPro"/>
</dbReference>
<dbReference type="AlphaFoldDB" id="A0A9P6FM85"/>
<dbReference type="GO" id="GO:0031118">
    <property type="term" value="P:rRNA pseudouridine synthesis"/>
    <property type="evidence" value="ECO:0007669"/>
    <property type="project" value="TreeGrafter"/>
</dbReference>